<feature type="domain" description="Lon N-terminal" evidence="1">
    <location>
        <begin position="7"/>
        <end position="201"/>
    </location>
</feature>
<dbReference type="Proteomes" id="UP001515100">
    <property type="component" value="Unassembled WGS sequence"/>
</dbReference>
<dbReference type="InterPro" id="IPR015947">
    <property type="entry name" value="PUA-like_sf"/>
</dbReference>
<evidence type="ECO:0000313" key="2">
    <source>
        <dbReference type="EMBL" id="KAA1380274.1"/>
    </source>
</evidence>
<dbReference type="Gene3D" id="2.30.130.40">
    <property type="entry name" value="LON domain-like"/>
    <property type="match status" value="1"/>
</dbReference>
<dbReference type="OrthoDB" id="25394at2"/>
<dbReference type="AlphaFoldDB" id="A0A641AQ93"/>
<evidence type="ECO:0000259" key="1">
    <source>
        <dbReference type="PROSITE" id="PS51787"/>
    </source>
</evidence>
<dbReference type="EMBL" id="SDPP02000001">
    <property type="protein sequence ID" value="KAA1380274.1"/>
    <property type="molecule type" value="Genomic_DNA"/>
</dbReference>
<gene>
    <name evidence="2" type="ORF">ESP62_003500</name>
</gene>
<evidence type="ECO:0000313" key="3">
    <source>
        <dbReference type="Proteomes" id="UP001515100"/>
    </source>
</evidence>
<dbReference type="Pfam" id="PF02190">
    <property type="entry name" value="LON_substr_bdg"/>
    <property type="match status" value="1"/>
</dbReference>
<keyword evidence="3" id="KW-1185">Reference proteome</keyword>
<dbReference type="InterPro" id="IPR003111">
    <property type="entry name" value="Lon_prtase_N"/>
</dbReference>
<dbReference type="PANTHER" id="PTHR46732">
    <property type="entry name" value="ATP-DEPENDENT PROTEASE LA (LON) DOMAIN PROTEIN"/>
    <property type="match status" value="1"/>
</dbReference>
<comment type="caution">
    <text evidence="2">The sequence shown here is derived from an EMBL/GenBank/DDBJ whole genome shotgun (WGS) entry which is preliminary data.</text>
</comment>
<proteinExistence type="predicted"/>
<name>A0A641AQ93_9ACTN</name>
<accession>A0A641AQ93</accession>
<reference evidence="2" key="1">
    <citation type="submission" date="2019-09" db="EMBL/GenBank/DDBJ databases">
        <authorList>
            <person name="Li J."/>
        </authorList>
    </citation>
    <scope>NUCLEOTIDE SEQUENCE [LARGE SCALE GENOMIC DNA]</scope>
    <source>
        <strain evidence="2">NRBC 14897</strain>
    </source>
</reference>
<protein>
    <submittedName>
        <fullName evidence="2">Peptidase S16</fullName>
    </submittedName>
</protein>
<dbReference type="SUPFAM" id="SSF88697">
    <property type="entry name" value="PUA domain-like"/>
    <property type="match status" value="1"/>
</dbReference>
<dbReference type="PANTHER" id="PTHR46732:SF8">
    <property type="entry name" value="ATP-DEPENDENT PROTEASE LA (LON) DOMAIN PROTEIN"/>
    <property type="match status" value="1"/>
</dbReference>
<dbReference type="SMART" id="SM00464">
    <property type="entry name" value="LON"/>
    <property type="match status" value="1"/>
</dbReference>
<dbReference type="InterPro" id="IPR046336">
    <property type="entry name" value="Lon_prtase_N_sf"/>
</dbReference>
<dbReference type="PROSITE" id="PS51787">
    <property type="entry name" value="LON_N"/>
    <property type="match status" value="1"/>
</dbReference>
<sequence>MVGMDDVTEIAMFPLGSVLFPAMPLPLRVFEPRYLQMLQDLLPDGPAEFGVVLIERGQEVGGGEKRFDVGTIAQVAELKVADGYLALLGEGTRRIEVVEWLGEHPYPRARVRDLPALEWDEELRERFDQTEALVRRTLARASEFDDLSWSPAVQLSDDPVDALWQLAAIAPLGPLDQLRLLGCATARELLDAVFAATQDAGETYDVRGL</sequence>
<organism evidence="2 3">
    <name type="scientific">Aeromicrobium fastidiosum</name>
    <dbReference type="NCBI Taxonomy" id="52699"/>
    <lineage>
        <taxon>Bacteria</taxon>
        <taxon>Bacillati</taxon>
        <taxon>Actinomycetota</taxon>
        <taxon>Actinomycetes</taxon>
        <taxon>Propionibacteriales</taxon>
        <taxon>Nocardioidaceae</taxon>
        <taxon>Aeromicrobium</taxon>
    </lineage>
</organism>